<evidence type="ECO:0000313" key="12">
    <source>
        <dbReference type="Proteomes" id="UP001567538"/>
    </source>
</evidence>
<feature type="transmembrane region" description="Helical" evidence="10">
    <location>
        <begin position="711"/>
        <end position="729"/>
    </location>
</feature>
<protein>
    <submittedName>
        <fullName evidence="11">Uncharacterized protein</fullName>
    </submittedName>
</protein>
<evidence type="ECO:0000313" key="11">
    <source>
        <dbReference type="EMBL" id="KAL1557805.1"/>
    </source>
</evidence>
<keyword evidence="6 10" id="KW-1133">Transmembrane helix</keyword>
<dbReference type="AlphaFoldDB" id="A0ABD1HMX7"/>
<evidence type="ECO:0000256" key="6">
    <source>
        <dbReference type="ARBA" id="ARBA00022989"/>
    </source>
</evidence>
<evidence type="ECO:0000256" key="7">
    <source>
        <dbReference type="ARBA" id="ARBA00023136"/>
    </source>
</evidence>
<dbReference type="GO" id="GO:0006826">
    <property type="term" value="P:iron ion transport"/>
    <property type="evidence" value="ECO:0007669"/>
    <property type="project" value="UniProtKB-KW"/>
</dbReference>
<proteinExistence type="inferred from homology"/>
<dbReference type="Proteomes" id="UP001567538">
    <property type="component" value="Unassembled WGS sequence"/>
</dbReference>
<evidence type="ECO:0000256" key="4">
    <source>
        <dbReference type="ARBA" id="ARBA00022554"/>
    </source>
</evidence>
<comment type="subcellular location">
    <subcellularLocation>
        <location evidence="1">Vacuole membrane</location>
        <topology evidence="1">Multi-pass membrane protein</topology>
    </subcellularLocation>
</comment>
<dbReference type="InterPro" id="IPR008217">
    <property type="entry name" value="Ccc1_fam"/>
</dbReference>
<feature type="transmembrane region" description="Helical" evidence="10">
    <location>
        <begin position="639"/>
        <end position="657"/>
    </location>
</feature>
<dbReference type="PANTHER" id="PTHR38530">
    <property type="entry name" value="OS06G0468300 PROTEIN"/>
    <property type="match status" value="1"/>
</dbReference>
<gene>
    <name evidence="11" type="ORF">AAHA92_08345</name>
</gene>
<comment type="catalytic activity">
    <reaction evidence="8">
        <text>Fe(2+)(in) = Fe(2+)(out)</text>
        <dbReference type="Rhea" id="RHEA:28486"/>
        <dbReference type="ChEBI" id="CHEBI:29033"/>
    </reaction>
    <physiologicalReaction direction="left-to-right" evidence="8">
        <dbReference type="Rhea" id="RHEA:28487"/>
    </physiologicalReaction>
</comment>
<evidence type="ECO:0000256" key="10">
    <source>
        <dbReference type="SAM" id="Phobius"/>
    </source>
</evidence>
<evidence type="ECO:0000256" key="2">
    <source>
        <dbReference type="ARBA" id="ARBA00007049"/>
    </source>
</evidence>
<evidence type="ECO:0000256" key="8">
    <source>
        <dbReference type="ARBA" id="ARBA00044464"/>
    </source>
</evidence>
<feature type="region of interest" description="Disordered" evidence="9">
    <location>
        <begin position="1"/>
        <end position="50"/>
    </location>
</feature>
<organism evidence="11 12">
    <name type="scientific">Salvia divinorum</name>
    <name type="common">Maria pastora</name>
    <name type="synonym">Diviner's sage</name>
    <dbReference type="NCBI Taxonomy" id="28513"/>
    <lineage>
        <taxon>Eukaryota</taxon>
        <taxon>Viridiplantae</taxon>
        <taxon>Streptophyta</taxon>
        <taxon>Embryophyta</taxon>
        <taxon>Tracheophyta</taxon>
        <taxon>Spermatophyta</taxon>
        <taxon>Magnoliopsida</taxon>
        <taxon>eudicotyledons</taxon>
        <taxon>Gunneridae</taxon>
        <taxon>Pentapetalae</taxon>
        <taxon>asterids</taxon>
        <taxon>lamiids</taxon>
        <taxon>Lamiales</taxon>
        <taxon>Lamiaceae</taxon>
        <taxon>Nepetoideae</taxon>
        <taxon>Mentheae</taxon>
        <taxon>Salviinae</taxon>
        <taxon>Salvia</taxon>
        <taxon>Salvia subgen. Calosphace</taxon>
    </lineage>
</organism>
<feature type="transmembrane region" description="Helical" evidence="10">
    <location>
        <begin position="736"/>
        <end position="758"/>
    </location>
</feature>
<keyword evidence="4" id="KW-0926">Vacuole</keyword>
<keyword evidence="3" id="KW-0410">Iron transport</keyword>
<dbReference type="Pfam" id="PF01988">
    <property type="entry name" value="VIT1"/>
    <property type="match status" value="2"/>
</dbReference>
<feature type="compositionally biased region" description="Polar residues" evidence="9">
    <location>
        <begin position="1"/>
        <end position="10"/>
    </location>
</feature>
<keyword evidence="5 10" id="KW-0812">Transmembrane</keyword>
<keyword evidence="12" id="KW-1185">Reference proteome</keyword>
<keyword evidence="7 10" id="KW-0472">Membrane</keyword>
<feature type="transmembrane region" description="Helical" evidence="10">
    <location>
        <begin position="608"/>
        <end position="627"/>
    </location>
</feature>
<accession>A0ABD1HMX7</accession>
<feature type="compositionally biased region" description="Low complexity" evidence="9">
    <location>
        <begin position="24"/>
        <end position="35"/>
    </location>
</feature>
<comment type="similarity">
    <text evidence="2">Belongs to the CCC1 family.</text>
</comment>
<sequence length="795" mass="85456">MEPFSSSSPTKKLLITDLKPKSVPSSASSSSATSTPPAPEKRTRDQPNMSDCHCCGRRINQSNPKDRLQPIDSVWRIVLLCRKCSRGVSSGHTCPYCFQATGNSGDLCTCRACQRKIHNDCVRDYGKCTPWCYLGAGFEGFRVCVDCWVPELLKNSFQVLGGGDIGGLKEKGEGKDMLENSEQNGKCGVETNIEKVVKAKDQVTRGNGTIDEDGLVDGASNLLVKNYRGSLKAGSSNCSGETEADDAELSIQLHRVMNSSPRILRGMPLGSSNDVDASNTRNWKGLSYKRSGLGKRGTGDQKLDSCADSAVNDSSIGLTGLRLGLIRYRRDKKRRIWSIDNENTEISESTSSQQPALNNLHSDEAGVACLDDAGIECSDEAGVGCSLMSGADTSEYPSCDNIGRTNSCADEGRIGKELITYKRTRVGKKVFQMKGLIDVSGNSSPCGNCGLTFEAACCQYDSAILNTSSLVKIKTEEFLPSGTYDTEQDRYHLKYVKRIPGTKVDSSFLRYGLRLIFHLTPLPLICLSEQEDLMTPILVAFFQWIGGNGKYGLDILKQPSSLSLSHLVMAFPNHMEITIPRENTELNHGNIRVVPEIEAIDSSLIAQWLQAAVLGANDGFISVASLMMGAGVVEAGVRALILTFLAGLFASACSMAIGELVHASSQLEVAIAQMKREGSANPSQSAVEAVRAQMRRQGSAYPYPFRPALEATLAFSLGAFAPILAATYVTEYTVRLAVVIAASTTGALMAIGGLGAALGRSRVVSSCVRVLVGGWMAMAITACFTKLLTVSGVEM</sequence>
<evidence type="ECO:0000256" key="3">
    <source>
        <dbReference type="ARBA" id="ARBA00022496"/>
    </source>
</evidence>
<keyword evidence="3" id="KW-0408">Iron</keyword>
<evidence type="ECO:0000256" key="1">
    <source>
        <dbReference type="ARBA" id="ARBA00004128"/>
    </source>
</evidence>
<comment type="caution">
    <text evidence="11">The sequence shown here is derived from an EMBL/GenBank/DDBJ whole genome shotgun (WGS) entry which is preliminary data.</text>
</comment>
<keyword evidence="3" id="KW-0406">Ion transport</keyword>
<keyword evidence="3" id="KW-0813">Transport</keyword>
<feature type="transmembrane region" description="Helical" evidence="10">
    <location>
        <begin position="770"/>
        <end position="789"/>
    </location>
</feature>
<dbReference type="EMBL" id="JBEAFC010000004">
    <property type="protein sequence ID" value="KAL1557805.1"/>
    <property type="molecule type" value="Genomic_DNA"/>
</dbReference>
<reference evidence="11 12" key="1">
    <citation type="submission" date="2024-06" db="EMBL/GenBank/DDBJ databases">
        <title>A chromosome level genome sequence of Diviner's sage (Salvia divinorum).</title>
        <authorList>
            <person name="Ford S.A."/>
            <person name="Ro D.-K."/>
            <person name="Ness R.W."/>
            <person name="Phillips M.A."/>
        </authorList>
    </citation>
    <scope>NUCLEOTIDE SEQUENCE [LARGE SCALE GENOMIC DNA]</scope>
    <source>
        <strain evidence="11">SAF-2024a</strain>
        <tissue evidence="11">Leaf</tissue>
    </source>
</reference>
<evidence type="ECO:0000256" key="5">
    <source>
        <dbReference type="ARBA" id="ARBA00022692"/>
    </source>
</evidence>
<dbReference type="GO" id="GO:0005774">
    <property type="term" value="C:vacuolar membrane"/>
    <property type="evidence" value="ECO:0007669"/>
    <property type="project" value="UniProtKB-SubCell"/>
</dbReference>
<evidence type="ECO:0000256" key="9">
    <source>
        <dbReference type="SAM" id="MobiDB-lite"/>
    </source>
</evidence>
<name>A0ABD1HMX7_SALDI</name>